<evidence type="ECO:0000313" key="2">
    <source>
        <dbReference type="Proteomes" id="UP001172386"/>
    </source>
</evidence>
<sequence length="726" mass="79186">MAPPAKNPPSSGLPKGPAKFSRKFSSSDRSDRPSYAEPDDYLPSLRKTQRSTAFASPLTLINEDEAVRRAGSKGSPLTEENLQNLQASHEADSPPDDKRFSNPSLRAFMRKSKSRSPEKKKPDKKKNKNDDEHPLNLPPEELRRLSARMAKDEKRASTQMDVDVESDLQPDVGSQNSQPPTPGSNAPGAFPSSEHESITDDFREQTKSPTPPPHRVNTQPKVDPEAAKASGNKYFKNKDYSRAIVEYSKAIEMAPGNATYLSNRAAAYMANYQYDAALADCLQASQLEPNNEKILHRLARIYTFLGRPNDALSVYAQIPLASAADTASAQKAKRAIEIAEKQIDAADGDGKMAVWNINQAKQTLGLGIPMPRKWRFLVARANLKVGSANGLGEVQSIAQDMLRDNPTDAEAMVILGLALYMKDDKGPDNVSDYKRAEDCFRKALQFDPDNKEAKAARQIVRAMDAARTKANTLYSKRSWKEAADAYTEALSVDPSNGITNAKLLGNRALCRMQLQDYDAAKADCSQALKLDPTYVKAKKTRAKIVGHAGDWKQAIDDLKAVQEEFPDDPQIAQDIQNAEREIKLASRKDWYKILGVDRNAETKDIERAYKKKAAVLHPDKTGGDKEKEAQFKEVLAAKEILSDPQKRHAFDNGADLMEPGMAGGSPFGGGGFGGMRGAQIDPEILFNMMNGMNGGRGGGMGGGFPGGFSFSTGGPGMGGGRGGFPF</sequence>
<protein>
    <submittedName>
        <fullName evidence="1">Uncharacterized protein</fullName>
    </submittedName>
</protein>
<gene>
    <name evidence="1" type="ORF">H2198_008684</name>
</gene>
<reference evidence="1" key="1">
    <citation type="submission" date="2022-10" db="EMBL/GenBank/DDBJ databases">
        <title>Culturing micro-colonial fungi from biological soil crusts in the Mojave desert and describing Neophaeococcomyces mojavensis, and introducing the new genera and species Taxawa tesnikishii.</title>
        <authorList>
            <person name="Kurbessoian T."/>
            <person name="Stajich J.E."/>
        </authorList>
    </citation>
    <scope>NUCLEOTIDE SEQUENCE</scope>
    <source>
        <strain evidence="1">JES_112</strain>
    </source>
</reference>
<accession>A0ACC2ZWJ6</accession>
<keyword evidence="2" id="KW-1185">Reference proteome</keyword>
<comment type="caution">
    <text evidence="1">The sequence shown here is derived from an EMBL/GenBank/DDBJ whole genome shotgun (WGS) entry which is preliminary data.</text>
</comment>
<organism evidence="1 2">
    <name type="scientific">Neophaeococcomyces mojaviensis</name>
    <dbReference type="NCBI Taxonomy" id="3383035"/>
    <lineage>
        <taxon>Eukaryota</taxon>
        <taxon>Fungi</taxon>
        <taxon>Dikarya</taxon>
        <taxon>Ascomycota</taxon>
        <taxon>Pezizomycotina</taxon>
        <taxon>Eurotiomycetes</taxon>
        <taxon>Chaetothyriomycetidae</taxon>
        <taxon>Chaetothyriales</taxon>
        <taxon>Chaetothyriales incertae sedis</taxon>
        <taxon>Neophaeococcomyces</taxon>
    </lineage>
</organism>
<dbReference type="Proteomes" id="UP001172386">
    <property type="component" value="Unassembled WGS sequence"/>
</dbReference>
<dbReference type="EMBL" id="JAPDRQ010000220">
    <property type="protein sequence ID" value="KAJ9652060.1"/>
    <property type="molecule type" value="Genomic_DNA"/>
</dbReference>
<name>A0ACC2ZWJ6_9EURO</name>
<evidence type="ECO:0000313" key="1">
    <source>
        <dbReference type="EMBL" id="KAJ9652060.1"/>
    </source>
</evidence>
<proteinExistence type="predicted"/>